<feature type="region of interest" description="Disordered" evidence="1">
    <location>
        <begin position="329"/>
        <end position="370"/>
    </location>
</feature>
<sequence>MKKQFLNLGLFLLAIVAGISESNAQAVHWSTSQTLSCTTDALHPAPGVKYTYTADVTNDPTISTSTPNGQWRFWATTDTNFLVDNSGTPQFNYATALTVGTNKILTASSDYNIEIGTSGANTDGNIDLSWTSGLLNSVIDGTVEHLFVVAYYENAAGCTDNIHVWELDPKNSFIVDIIAMDAAALASSKDKYNVTPSTCVDNVESLKYENGGLVYDYGDNYLYFEFIAANFTDYWIPVFSLEGLASKQTATYEYTFATPDAWGASTVWNTLTSGSTQIAPAGTYTDGGVSIFVRVKVDHNSYENLSGQTLTMYLDGKLGDGTFDTVNSTCDDPLGADQADSAKSTIDPRPENDDSTMPSPNFLGGNTTNI</sequence>
<feature type="signal peptide" evidence="2">
    <location>
        <begin position="1"/>
        <end position="24"/>
    </location>
</feature>
<organism evidence="3 4">
    <name type="scientific">Mangrovibacterium diazotrophicum</name>
    <dbReference type="NCBI Taxonomy" id="1261403"/>
    <lineage>
        <taxon>Bacteria</taxon>
        <taxon>Pseudomonadati</taxon>
        <taxon>Bacteroidota</taxon>
        <taxon>Bacteroidia</taxon>
        <taxon>Marinilabiliales</taxon>
        <taxon>Prolixibacteraceae</taxon>
        <taxon>Mangrovibacterium</taxon>
    </lineage>
</organism>
<keyword evidence="2" id="KW-0732">Signal</keyword>
<feature type="chain" id="PRO_5019224516" evidence="2">
    <location>
        <begin position="25"/>
        <end position="370"/>
    </location>
</feature>
<name>A0A419W8J7_9BACT</name>
<dbReference type="AlphaFoldDB" id="A0A419W8J7"/>
<protein>
    <submittedName>
        <fullName evidence="3">Uncharacterized protein</fullName>
    </submittedName>
</protein>
<evidence type="ECO:0000313" key="3">
    <source>
        <dbReference type="EMBL" id="RKD91797.1"/>
    </source>
</evidence>
<evidence type="ECO:0000256" key="1">
    <source>
        <dbReference type="SAM" id="MobiDB-lite"/>
    </source>
</evidence>
<reference evidence="3 4" key="1">
    <citation type="submission" date="2018-09" db="EMBL/GenBank/DDBJ databases">
        <title>Genomic Encyclopedia of Archaeal and Bacterial Type Strains, Phase II (KMG-II): from individual species to whole genera.</title>
        <authorList>
            <person name="Goeker M."/>
        </authorList>
    </citation>
    <scope>NUCLEOTIDE SEQUENCE [LARGE SCALE GENOMIC DNA]</scope>
    <source>
        <strain evidence="3 4">DSM 27148</strain>
    </source>
</reference>
<accession>A0A419W8J7</accession>
<comment type="caution">
    <text evidence="3">The sequence shown here is derived from an EMBL/GenBank/DDBJ whole genome shotgun (WGS) entry which is preliminary data.</text>
</comment>
<feature type="compositionally biased region" description="Polar residues" evidence="1">
    <location>
        <begin position="355"/>
        <end position="370"/>
    </location>
</feature>
<gene>
    <name evidence="3" type="ORF">BC643_2163</name>
</gene>
<evidence type="ECO:0000313" key="4">
    <source>
        <dbReference type="Proteomes" id="UP000283387"/>
    </source>
</evidence>
<evidence type="ECO:0000256" key="2">
    <source>
        <dbReference type="SAM" id="SignalP"/>
    </source>
</evidence>
<proteinExistence type="predicted"/>
<keyword evidence="4" id="KW-1185">Reference proteome</keyword>
<dbReference type="Proteomes" id="UP000283387">
    <property type="component" value="Unassembled WGS sequence"/>
</dbReference>
<dbReference type="EMBL" id="RAPN01000001">
    <property type="protein sequence ID" value="RKD91797.1"/>
    <property type="molecule type" value="Genomic_DNA"/>
</dbReference>